<reference evidence="2" key="1">
    <citation type="submission" date="2023-07" db="EMBL/GenBank/DDBJ databases">
        <title>30 novel species of actinomycetes from the DSMZ collection.</title>
        <authorList>
            <person name="Nouioui I."/>
        </authorList>
    </citation>
    <scope>NUCLEOTIDE SEQUENCE [LARGE SCALE GENOMIC DNA]</scope>
    <source>
        <strain evidence="2">DSM 45834</strain>
    </source>
</reference>
<organism evidence="1 2">
    <name type="scientific">Pseudonocardia charpentierae</name>
    <dbReference type="NCBI Taxonomy" id="3075545"/>
    <lineage>
        <taxon>Bacteria</taxon>
        <taxon>Bacillati</taxon>
        <taxon>Actinomycetota</taxon>
        <taxon>Actinomycetes</taxon>
        <taxon>Pseudonocardiales</taxon>
        <taxon>Pseudonocardiaceae</taxon>
        <taxon>Pseudonocardia</taxon>
    </lineage>
</organism>
<dbReference type="Proteomes" id="UP001183202">
    <property type="component" value="Unassembled WGS sequence"/>
</dbReference>
<accession>A0ABU2NCY8</accession>
<name>A0ABU2NCY8_9PSEU</name>
<keyword evidence="2" id="KW-1185">Reference proteome</keyword>
<comment type="caution">
    <text evidence="1">The sequence shown here is derived from an EMBL/GenBank/DDBJ whole genome shotgun (WGS) entry which is preliminary data.</text>
</comment>
<dbReference type="RefSeq" id="WP_311556954.1">
    <property type="nucleotide sequence ID" value="NZ_JAVREJ010000010.1"/>
</dbReference>
<sequence>MATAVDERLATCTNDPLSLPARLPRDLAEGIGDGLDALEARLAELATVRDGWADRRRAVADAVAALDPLWAQEAQARDEALARVAVVLPPPSDARPALHRRLAALPMTRPQAAALAALPGLDAGATAAADALRGAVERATGVTDRRAEPAGRFAAYRAKALRLGVSDDPAVVALATQVRALLSAPRTDLQALTPALVAYQQRVNGVERRPA</sequence>
<protein>
    <recommendedName>
        <fullName evidence="3">DUF222 domain-containing protein</fullName>
    </recommendedName>
</protein>
<evidence type="ECO:0000313" key="1">
    <source>
        <dbReference type="EMBL" id="MDT0350903.1"/>
    </source>
</evidence>
<evidence type="ECO:0000313" key="2">
    <source>
        <dbReference type="Proteomes" id="UP001183202"/>
    </source>
</evidence>
<evidence type="ECO:0008006" key="3">
    <source>
        <dbReference type="Google" id="ProtNLM"/>
    </source>
</evidence>
<proteinExistence type="predicted"/>
<dbReference type="EMBL" id="JAVREJ010000010">
    <property type="protein sequence ID" value="MDT0350903.1"/>
    <property type="molecule type" value="Genomic_DNA"/>
</dbReference>
<gene>
    <name evidence="1" type="ORF">RM445_15330</name>
</gene>